<dbReference type="EMBL" id="MFTJ01000029">
    <property type="protein sequence ID" value="OGI65293.1"/>
    <property type="molecule type" value="Genomic_DNA"/>
</dbReference>
<dbReference type="Proteomes" id="UP000178700">
    <property type="component" value="Unassembled WGS sequence"/>
</dbReference>
<evidence type="ECO:0000313" key="3">
    <source>
        <dbReference type="Proteomes" id="UP000178700"/>
    </source>
</evidence>
<reference evidence="2 3" key="1">
    <citation type="journal article" date="2016" name="Nat. Commun.">
        <title>Thousands of microbial genomes shed light on interconnected biogeochemical processes in an aquifer system.</title>
        <authorList>
            <person name="Anantharaman K."/>
            <person name="Brown C.T."/>
            <person name="Hug L.A."/>
            <person name="Sharon I."/>
            <person name="Castelle C.J."/>
            <person name="Probst A.J."/>
            <person name="Thomas B.C."/>
            <person name="Singh A."/>
            <person name="Wilkins M.J."/>
            <person name="Karaoz U."/>
            <person name="Brodie E.L."/>
            <person name="Williams K.H."/>
            <person name="Hubbard S.S."/>
            <person name="Banfield J.F."/>
        </authorList>
    </citation>
    <scope>NUCLEOTIDE SEQUENCE [LARGE SCALE GENOMIC DNA]</scope>
</reference>
<keyword evidence="1" id="KW-1133">Transmembrane helix</keyword>
<evidence type="ECO:0000313" key="2">
    <source>
        <dbReference type="EMBL" id="OGI65293.1"/>
    </source>
</evidence>
<organism evidence="2 3">
    <name type="scientific">Candidatus Nomurabacteria bacterium RIFCSPHIGHO2_01_FULL_39_10</name>
    <dbReference type="NCBI Taxonomy" id="1801733"/>
    <lineage>
        <taxon>Bacteria</taxon>
        <taxon>Candidatus Nomuraibacteriota</taxon>
    </lineage>
</organism>
<keyword evidence="1" id="KW-0812">Transmembrane</keyword>
<dbReference type="AlphaFoldDB" id="A0A1F6V6K6"/>
<accession>A0A1F6V6K6</accession>
<name>A0A1F6V6K6_9BACT</name>
<evidence type="ECO:0000256" key="1">
    <source>
        <dbReference type="SAM" id="Phobius"/>
    </source>
</evidence>
<proteinExistence type="predicted"/>
<gene>
    <name evidence="2" type="ORF">A2642_01485</name>
</gene>
<feature type="transmembrane region" description="Helical" evidence="1">
    <location>
        <begin position="7"/>
        <end position="27"/>
    </location>
</feature>
<dbReference type="Gene3D" id="2.60.40.10">
    <property type="entry name" value="Immunoglobulins"/>
    <property type="match status" value="1"/>
</dbReference>
<keyword evidence="1" id="KW-0472">Membrane</keyword>
<dbReference type="Pfam" id="PF09136">
    <property type="entry name" value="Glucodextran_B"/>
    <property type="match status" value="1"/>
</dbReference>
<sequence>MNPNIKKILQISALSMLFLFIVFYAFFRSEDLLLGVKIKNINIVDGAIVKNSIIAVTGNAKNAINLTLNGREITINENGDFNETIALLAGYNIINITAKDKFGYVDEKNYKLMYENI</sequence>
<dbReference type="InterPro" id="IPR013783">
    <property type="entry name" value="Ig-like_fold"/>
</dbReference>
<comment type="caution">
    <text evidence="2">The sequence shown here is derived from an EMBL/GenBank/DDBJ whole genome shotgun (WGS) entry which is preliminary data.</text>
</comment>
<protein>
    <submittedName>
        <fullName evidence="2">Uncharacterized protein</fullName>
    </submittedName>
</protein>